<evidence type="ECO:0000313" key="2">
    <source>
        <dbReference type="EMBL" id="QCE09966.1"/>
    </source>
</evidence>
<gene>
    <name evidence="2" type="ORF">DEO72_LG10g1189</name>
</gene>
<dbReference type="AlphaFoldDB" id="A0A4D6N880"/>
<keyword evidence="1" id="KW-0812">Transmembrane</keyword>
<feature type="transmembrane region" description="Helical" evidence="1">
    <location>
        <begin position="27"/>
        <end position="47"/>
    </location>
</feature>
<organism evidence="2 3">
    <name type="scientific">Vigna unguiculata</name>
    <name type="common">Cowpea</name>
    <dbReference type="NCBI Taxonomy" id="3917"/>
    <lineage>
        <taxon>Eukaryota</taxon>
        <taxon>Viridiplantae</taxon>
        <taxon>Streptophyta</taxon>
        <taxon>Embryophyta</taxon>
        <taxon>Tracheophyta</taxon>
        <taxon>Spermatophyta</taxon>
        <taxon>Magnoliopsida</taxon>
        <taxon>eudicotyledons</taxon>
        <taxon>Gunneridae</taxon>
        <taxon>Pentapetalae</taxon>
        <taxon>rosids</taxon>
        <taxon>fabids</taxon>
        <taxon>Fabales</taxon>
        <taxon>Fabaceae</taxon>
        <taxon>Papilionoideae</taxon>
        <taxon>50 kb inversion clade</taxon>
        <taxon>NPAAA clade</taxon>
        <taxon>indigoferoid/millettioid clade</taxon>
        <taxon>Phaseoleae</taxon>
        <taxon>Vigna</taxon>
    </lineage>
</organism>
<keyword evidence="1" id="KW-0472">Membrane</keyword>
<keyword evidence="3" id="KW-1185">Reference proteome</keyword>
<reference evidence="2 3" key="1">
    <citation type="submission" date="2019-04" db="EMBL/GenBank/DDBJ databases">
        <title>An improved genome assembly and genetic linkage map for asparagus bean, Vigna unguiculata ssp. sesquipedialis.</title>
        <authorList>
            <person name="Xia Q."/>
            <person name="Zhang R."/>
            <person name="Dong Y."/>
        </authorList>
    </citation>
    <scope>NUCLEOTIDE SEQUENCE [LARGE SCALE GENOMIC DNA]</scope>
    <source>
        <tissue evidence="2">Leaf</tissue>
    </source>
</reference>
<keyword evidence="1" id="KW-1133">Transmembrane helix</keyword>
<accession>A0A4D6N880</accession>
<evidence type="ECO:0000256" key="1">
    <source>
        <dbReference type="SAM" id="Phobius"/>
    </source>
</evidence>
<proteinExistence type="predicted"/>
<protein>
    <submittedName>
        <fullName evidence="2">Uncharacterized protein</fullName>
    </submittedName>
</protein>
<dbReference type="Proteomes" id="UP000501690">
    <property type="component" value="Linkage Group LG10"/>
</dbReference>
<name>A0A4D6N880_VIGUN</name>
<dbReference type="EMBL" id="CP039354">
    <property type="protein sequence ID" value="QCE09966.1"/>
    <property type="molecule type" value="Genomic_DNA"/>
</dbReference>
<sequence>MIFLRNSGNLPRNRLVGMQMPPGGTSVLAQFWAFLVELLGGFTIVMAPGGSSKARQAIDIIGGTSAPCGAWRQGSAPPGGVGKTMALEEHWRLAAGSSPFLFVYGDDRVIRYTGEDVETSGAEDVQSTE</sequence>
<evidence type="ECO:0000313" key="3">
    <source>
        <dbReference type="Proteomes" id="UP000501690"/>
    </source>
</evidence>